<evidence type="ECO:0000313" key="2">
    <source>
        <dbReference type="EMBL" id="GEV53890.1"/>
    </source>
</evidence>
<dbReference type="AlphaFoldDB" id="A0A699GVI9"/>
<feature type="compositionally biased region" description="Basic and acidic residues" evidence="1">
    <location>
        <begin position="524"/>
        <end position="546"/>
    </location>
</feature>
<organism evidence="2">
    <name type="scientific">Tanacetum cinerariifolium</name>
    <name type="common">Dalmatian daisy</name>
    <name type="synonym">Chrysanthemum cinerariifolium</name>
    <dbReference type="NCBI Taxonomy" id="118510"/>
    <lineage>
        <taxon>Eukaryota</taxon>
        <taxon>Viridiplantae</taxon>
        <taxon>Streptophyta</taxon>
        <taxon>Embryophyta</taxon>
        <taxon>Tracheophyta</taxon>
        <taxon>Spermatophyta</taxon>
        <taxon>Magnoliopsida</taxon>
        <taxon>eudicotyledons</taxon>
        <taxon>Gunneridae</taxon>
        <taxon>Pentapetalae</taxon>
        <taxon>asterids</taxon>
        <taxon>campanulids</taxon>
        <taxon>Asterales</taxon>
        <taxon>Asteraceae</taxon>
        <taxon>Asteroideae</taxon>
        <taxon>Anthemideae</taxon>
        <taxon>Anthemidinae</taxon>
        <taxon>Tanacetum</taxon>
    </lineage>
</organism>
<gene>
    <name evidence="2" type="ORF">Tci_125867</name>
</gene>
<feature type="region of interest" description="Disordered" evidence="1">
    <location>
        <begin position="60"/>
        <end position="110"/>
    </location>
</feature>
<feature type="compositionally biased region" description="Basic residues" evidence="1">
    <location>
        <begin position="97"/>
        <end position="106"/>
    </location>
</feature>
<dbReference type="EMBL" id="BKCJ010026484">
    <property type="protein sequence ID" value="GEV53890.1"/>
    <property type="molecule type" value="Genomic_DNA"/>
</dbReference>
<reference evidence="2" key="1">
    <citation type="journal article" date="2019" name="Sci. Rep.">
        <title>Draft genome of Tanacetum cinerariifolium, the natural source of mosquito coil.</title>
        <authorList>
            <person name="Yamashiro T."/>
            <person name="Shiraishi A."/>
            <person name="Satake H."/>
            <person name="Nakayama K."/>
        </authorList>
    </citation>
    <scope>NUCLEOTIDE SEQUENCE</scope>
</reference>
<evidence type="ECO:0000256" key="1">
    <source>
        <dbReference type="SAM" id="MobiDB-lite"/>
    </source>
</evidence>
<sequence>MGFDLGIFRPGLVIRVMGQEINKGLTTGCYTHGYGNSILQCVENHTTALVTEGNTLPDLNPKEIDASQPDHKVAKKSKASVNRKASATLPKSSGVVKTKRKKKLNRKASEARSRRKYFIRDCLYAKPKNMQEDQSALPYFSNTTSSGPDYGATSNTPNVPSSLVGDAGQEASLSTKETFKDQNVCKKDLGRTINPAELERTKAMSPLELSNRMNVLTSLLVAKLRTDMSELKDKYEMAQEECHCRYQENKEFQTFNLVRSKLMLPGRSMNWPVLIPSFADGEQCFEDLQNDVTRFVSFDFDCLVRKLLPSDEFNVALAYILSLGINTCVEKGMRIAFKEVENSLSEVASLQPDKLPRPPFLLLLLPHPLPHSPESLSREEKVFVPSLFDAFEKHWKGTYVTWAQLEKKQDEDATLQDFDEAWIYIVSSVWIPPYQIAYLVRKLTMDEIMAKFINKRKREHEEMETFIREFRTTNEILLREQNNLLSELRIKVHELSRVIGNTLSLRKEAKGVTTRGGKMTAEVTNDKEINETNDNHNKPSRFQHNE</sequence>
<name>A0A699GVI9_TANCI</name>
<feature type="region of interest" description="Disordered" evidence="1">
    <location>
        <begin position="510"/>
        <end position="546"/>
    </location>
</feature>
<feature type="compositionally biased region" description="Polar residues" evidence="1">
    <location>
        <begin position="140"/>
        <end position="161"/>
    </location>
</feature>
<comment type="caution">
    <text evidence="2">The sequence shown here is derived from an EMBL/GenBank/DDBJ whole genome shotgun (WGS) entry which is preliminary data.</text>
</comment>
<feature type="region of interest" description="Disordered" evidence="1">
    <location>
        <begin position="138"/>
        <end position="161"/>
    </location>
</feature>
<feature type="compositionally biased region" description="Basic and acidic residues" evidence="1">
    <location>
        <begin position="60"/>
        <end position="72"/>
    </location>
</feature>
<protein>
    <submittedName>
        <fullName evidence="2">Retrotransposon Gag protein</fullName>
    </submittedName>
</protein>
<proteinExistence type="predicted"/>
<accession>A0A699GVI9</accession>